<evidence type="ECO:0000313" key="1">
    <source>
        <dbReference type="EMBL" id="SDG66437.1"/>
    </source>
</evidence>
<dbReference type="AlphaFoldDB" id="A0A1G7W3C3"/>
<reference evidence="2" key="1">
    <citation type="submission" date="2016-10" db="EMBL/GenBank/DDBJ databases">
        <authorList>
            <person name="Varghese N."/>
            <person name="Submissions S."/>
        </authorList>
    </citation>
    <scope>NUCLEOTIDE SEQUENCE [LARGE SCALE GENOMIC DNA]</scope>
    <source>
        <strain evidence="2">DSM 19684</strain>
    </source>
</reference>
<evidence type="ECO:0000313" key="2">
    <source>
        <dbReference type="Proteomes" id="UP000199203"/>
    </source>
</evidence>
<keyword evidence="2" id="KW-1185">Reference proteome</keyword>
<dbReference type="EMBL" id="FNBH01000009">
    <property type="protein sequence ID" value="SDG66437.1"/>
    <property type="molecule type" value="Genomic_DNA"/>
</dbReference>
<accession>A0A1G7W3C3</accession>
<proteinExistence type="predicted"/>
<gene>
    <name evidence="1" type="ORF">SAMN05421825_3790</name>
</gene>
<dbReference type="Proteomes" id="UP000199203">
    <property type="component" value="Unassembled WGS sequence"/>
</dbReference>
<dbReference type="STRING" id="454006.SAMN05421825_3790"/>
<protein>
    <submittedName>
        <fullName evidence="1">Uncharacterized protein</fullName>
    </submittedName>
</protein>
<sequence>MMDGLSDIFGIMLAEAKPKNRYLALALGAAAIVASKGRATRGVLEAELAVEKAEMKTVYRVFGSCFKVSDGNDFQ</sequence>
<name>A0A1G7W3C3_9FLAO</name>
<organism evidence="1 2">
    <name type="scientific">Epilithonimonas hungarica</name>
    <dbReference type="NCBI Taxonomy" id="454006"/>
    <lineage>
        <taxon>Bacteria</taxon>
        <taxon>Pseudomonadati</taxon>
        <taxon>Bacteroidota</taxon>
        <taxon>Flavobacteriia</taxon>
        <taxon>Flavobacteriales</taxon>
        <taxon>Weeksellaceae</taxon>
        <taxon>Chryseobacterium group</taxon>
        <taxon>Epilithonimonas</taxon>
    </lineage>
</organism>